<dbReference type="Proteomes" id="UP001203212">
    <property type="component" value="Unassembled WGS sequence"/>
</dbReference>
<proteinExistence type="predicted"/>
<gene>
    <name evidence="1" type="ORF">L2689_02115</name>
</gene>
<evidence type="ECO:0000313" key="2">
    <source>
        <dbReference type="Proteomes" id="UP001203212"/>
    </source>
</evidence>
<sequence>MIKVNVPDVLPENIQAWVTRAGEIRDEILAAPSLEEKHQLIDRHKAHWRDEALVEWLSSLNHDKCWYTETKFGGDYQEVEHFRPKKATKCDDGKIHPTHPGYYWLAFELSNYRLCKSRPNRRKSTFFPIIDERFRAAVQAQAWQDETPLFLDPLKDSDVLLLSFNDDGVPIAQDGIGEVDLNRVNFTIDKYFLNERVLNSRRSVTWQTSRSLFYSYQRELNTANKNGSVAARTKAEEELKQLKELLSPGSEFSSVAKESLCKLGDIMAIKIACA</sequence>
<protein>
    <recommendedName>
        <fullName evidence="3">TIGR02646 family protein</fullName>
    </recommendedName>
</protein>
<dbReference type="EMBL" id="JAKILK010000001">
    <property type="protein sequence ID" value="MCL1116039.1"/>
    <property type="molecule type" value="Genomic_DNA"/>
</dbReference>
<dbReference type="RefSeq" id="WP_188839728.1">
    <property type="nucleotide sequence ID" value="NZ_BMOT01000001.1"/>
</dbReference>
<comment type="caution">
    <text evidence="1">The sequence shown here is derived from an EMBL/GenBank/DDBJ whole genome shotgun (WGS) entry which is preliminary data.</text>
</comment>
<keyword evidence="2" id="KW-1185">Reference proteome</keyword>
<evidence type="ECO:0008006" key="3">
    <source>
        <dbReference type="Google" id="ProtNLM"/>
    </source>
</evidence>
<accession>A0ABT0KX47</accession>
<evidence type="ECO:0000313" key="1">
    <source>
        <dbReference type="EMBL" id="MCL1116039.1"/>
    </source>
</evidence>
<name>A0ABT0KX47_9GAMM</name>
<reference evidence="1 2" key="1">
    <citation type="submission" date="2022-01" db="EMBL/GenBank/DDBJ databases">
        <title>Whole genome-based taxonomy of the Shewanellaceae.</title>
        <authorList>
            <person name="Martin-Rodriguez A.J."/>
        </authorList>
    </citation>
    <scope>NUCLEOTIDE SEQUENCE [LARGE SCALE GENOMIC DNA]</scope>
    <source>
        <strain evidence="1 2">JCM 17801</strain>
    </source>
</reference>
<organism evidence="1 2">
    <name type="scientific">Shewanella aestuarii</name>
    <dbReference type="NCBI Taxonomy" id="1028752"/>
    <lineage>
        <taxon>Bacteria</taxon>
        <taxon>Pseudomonadati</taxon>
        <taxon>Pseudomonadota</taxon>
        <taxon>Gammaproteobacteria</taxon>
        <taxon>Alteromonadales</taxon>
        <taxon>Shewanellaceae</taxon>
        <taxon>Shewanella</taxon>
    </lineage>
</organism>